<protein>
    <recommendedName>
        <fullName evidence="2">VanZ-like domain-containing protein</fullName>
    </recommendedName>
</protein>
<dbReference type="PANTHER" id="PTHR28008">
    <property type="entry name" value="DOMAIN PROTEIN, PUTATIVE (AFU_ORTHOLOGUE AFUA_3G10980)-RELATED"/>
    <property type="match status" value="1"/>
</dbReference>
<dbReference type="EMBL" id="CP022315">
    <property type="protein sequence ID" value="ASK62599.1"/>
    <property type="molecule type" value="Genomic_DNA"/>
</dbReference>
<keyword evidence="1" id="KW-0812">Transmembrane</keyword>
<keyword evidence="1" id="KW-1133">Transmembrane helix</keyword>
<feature type="domain" description="VanZ-like" evidence="2">
    <location>
        <begin position="3"/>
        <end position="126"/>
    </location>
</feature>
<feature type="transmembrane region" description="Helical" evidence="1">
    <location>
        <begin position="81"/>
        <end position="100"/>
    </location>
</feature>
<feature type="transmembrane region" description="Helical" evidence="1">
    <location>
        <begin position="58"/>
        <end position="76"/>
    </location>
</feature>
<accession>A0A220U379</accession>
<dbReference type="NCBIfam" id="NF037970">
    <property type="entry name" value="vanZ_1"/>
    <property type="match status" value="1"/>
</dbReference>
<keyword evidence="1" id="KW-0472">Membrane</keyword>
<evidence type="ECO:0000259" key="2">
    <source>
        <dbReference type="Pfam" id="PF04892"/>
    </source>
</evidence>
<dbReference type="RefSeq" id="WP_089061858.1">
    <property type="nucleotide sequence ID" value="NZ_CP022315.1"/>
</dbReference>
<dbReference type="KEGG" id="vil:CFK37_10765"/>
<proteinExistence type="predicted"/>
<evidence type="ECO:0000256" key="1">
    <source>
        <dbReference type="SAM" id="Phobius"/>
    </source>
</evidence>
<dbReference type="Proteomes" id="UP000198312">
    <property type="component" value="Chromosome"/>
</dbReference>
<dbReference type="AlphaFoldDB" id="A0A220U379"/>
<gene>
    <name evidence="3" type="ORF">CFK37_10765</name>
</gene>
<reference evidence="3 4" key="1">
    <citation type="submission" date="2017-07" db="EMBL/GenBank/DDBJ databases">
        <title>Virgibacillus sp. LM2416.</title>
        <authorList>
            <person name="Tak E.J."/>
            <person name="Bae J.-W."/>
        </authorList>
    </citation>
    <scope>NUCLEOTIDE SEQUENCE [LARGE SCALE GENOMIC DNA]</scope>
    <source>
        <strain evidence="3 4">LM2416</strain>
    </source>
</reference>
<name>A0A220U379_9BACI</name>
<dbReference type="OrthoDB" id="2659829at2"/>
<feature type="transmembrane region" description="Helical" evidence="1">
    <location>
        <begin position="106"/>
        <end position="129"/>
    </location>
</feature>
<keyword evidence="4" id="KW-1185">Reference proteome</keyword>
<dbReference type="InterPro" id="IPR006976">
    <property type="entry name" value="VanZ-like"/>
</dbReference>
<evidence type="ECO:0000313" key="3">
    <source>
        <dbReference type="EMBL" id="ASK62599.1"/>
    </source>
</evidence>
<dbReference type="Pfam" id="PF04892">
    <property type="entry name" value="VanZ"/>
    <property type="match status" value="1"/>
</dbReference>
<organism evidence="3 4">
    <name type="scientific">Virgibacillus phasianinus</name>
    <dbReference type="NCBI Taxonomy" id="2017483"/>
    <lineage>
        <taxon>Bacteria</taxon>
        <taxon>Bacillati</taxon>
        <taxon>Bacillota</taxon>
        <taxon>Bacilli</taxon>
        <taxon>Bacillales</taxon>
        <taxon>Bacillaceae</taxon>
        <taxon>Virgibacillus</taxon>
    </lineage>
</organism>
<evidence type="ECO:0000313" key="4">
    <source>
        <dbReference type="Proteomes" id="UP000198312"/>
    </source>
</evidence>
<dbReference type="PANTHER" id="PTHR28008:SF1">
    <property type="entry name" value="DOMAIN PROTEIN, PUTATIVE (AFU_ORTHOLOGUE AFUA_3G10980)-RELATED"/>
    <property type="match status" value="1"/>
</dbReference>
<sequence>MSYLLLVLWIVGIFIGTCTNNVYDLFANGKIEFVFVPDPNWNNAFNFYPMAEVNAVESVGHFFMFFILAALLVLALQKIMWAGAIAVSFGILTEIVQVYFTRGADLYDLLADSLGVLTLLFICMLARWITPENYHKESQAS</sequence>